<keyword evidence="3" id="KW-1185">Reference proteome</keyword>
<gene>
    <name evidence="2" type="ORF">G3M48_006728</name>
</gene>
<comment type="caution">
    <text evidence="2">The sequence shown here is derived from an EMBL/GenBank/DDBJ whole genome shotgun (WGS) entry which is preliminary data.</text>
</comment>
<protein>
    <recommendedName>
        <fullName evidence="1">F-box domain-containing protein</fullName>
    </recommendedName>
</protein>
<feature type="domain" description="F-box" evidence="1">
    <location>
        <begin position="10"/>
        <end position="58"/>
    </location>
</feature>
<proteinExistence type="predicted"/>
<reference evidence="2 3" key="1">
    <citation type="submission" date="2020-02" db="EMBL/GenBank/DDBJ databases">
        <title>Comparative genomics of the hypocrealean fungal genus Beauvera.</title>
        <authorList>
            <person name="Showalter D.N."/>
            <person name="Bushley K.E."/>
            <person name="Rehner S.A."/>
        </authorList>
    </citation>
    <scope>NUCLEOTIDE SEQUENCE [LARGE SCALE GENOMIC DNA]</scope>
    <source>
        <strain evidence="2 3">ARSEF4384</strain>
    </source>
</reference>
<dbReference type="EMBL" id="JAAHCF010000466">
    <property type="protein sequence ID" value="KAK8143786.1"/>
    <property type="molecule type" value="Genomic_DNA"/>
</dbReference>
<dbReference type="InterPro" id="IPR036047">
    <property type="entry name" value="F-box-like_dom_sf"/>
</dbReference>
<dbReference type="SUPFAM" id="SSF81383">
    <property type="entry name" value="F-box domain"/>
    <property type="match status" value="1"/>
</dbReference>
<dbReference type="Proteomes" id="UP001397290">
    <property type="component" value="Unassembled WGS sequence"/>
</dbReference>
<evidence type="ECO:0000313" key="2">
    <source>
        <dbReference type="EMBL" id="KAK8143786.1"/>
    </source>
</evidence>
<dbReference type="PROSITE" id="PS50181">
    <property type="entry name" value="FBOX"/>
    <property type="match status" value="1"/>
</dbReference>
<dbReference type="AlphaFoldDB" id="A0AAW0RP39"/>
<name>A0AAW0RP39_9HYPO</name>
<sequence>MASHQPQENQRLLTRLPEELLAAIISHLTNREKKSLRAVNSTFKRLAPLRFDRVFLSANSRNIDVFRAVADHDRLRHGITEIVWDDGRLKNCRYSPGDGILAALDVRTTDAIVAGYDCPYWYKNARLFSLAYAMGLEINRESPPVLPDGIISLLDSWEYYKTLIQDQQAVLNSNADVKALKHGLRRFPSLKRITLVPSAHGPFVGRPLYQTPMLRGFPPNFGYLLPRNWPGMESPESLAAVYSWHGNDHMSVYGRDCSNEVYRNKWRGFRVLLRTLAQNPHHITEFVMDMHHHRTGINCNIFSRPSLEAHDLVKLLSTPGFRRLDLALLTGAMERDKWPCLYTGILRRALTRAQQLEHISLSCTMDIYPNGRAARLSLDHQEGAVPLRTIFPLILWPKLQHFAINRLSVRKADLVSFLAALPASLRTVTLSHLAFIEEASSWQNLLCDMRDMLDWKTRVVGERPRVRIIVNNPEVIREWKFICIDEATDEFLYSNSEVSANPFGETDDSNDPIEGPGVMERSYIDRLFERPYRIEICECGLRAVHRH</sequence>
<evidence type="ECO:0000259" key="1">
    <source>
        <dbReference type="PROSITE" id="PS50181"/>
    </source>
</evidence>
<organism evidence="2 3">
    <name type="scientific">Beauveria asiatica</name>
    <dbReference type="NCBI Taxonomy" id="1069075"/>
    <lineage>
        <taxon>Eukaryota</taxon>
        <taxon>Fungi</taxon>
        <taxon>Dikarya</taxon>
        <taxon>Ascomycota</taxon>
        <taxon>Pezizomycotina</taxon>
        <taxon>Sordariomycetes</taxon>
        <taxon>Hypocreomycetidae</taxon>
        <taxon>Hypocreales</taxon>
        <taxon>Cordycipitaceae</taxon>
        <taxon>Beauveria</taxon>
    </lineage>
</organism>
<dbReference type="InterPro" id="IPR001810">
    <property type="entry name" value="F-box_dom"/>
</dbReference>
<accession>A0AAW0RP39</accession>
<evidence type="ECO:0000313" key="3">
    <source>
        <dbReference type="Proteomes" id="UP001397290"/>
    </source>
</evidence>